<dbReference type="SUPFAM" id="SSF55729">
    <property type="entry name" value="Acyl-CoA N-acyltransferases (Nat)"/>
    <property type="match status" value="1"/>
</dbReference>
<dbReference type="PROSITE" id="PS51729">
    <property type="entry name" value="GNAT_YJDJ"/>
    <property type="match status" value="1"/>
</dbReference>
<reference evidence="2" key="1">
    <citation type="journal article" date="2014" name="Int. J. Syst. Evol. Microbiol.">
        <title>Complete genome sequence of Corynebacterium casei LMG S-19264T (=DSM 44701T), isolated from a smear-ripened cheese.</title>
        <authorList>
            <consortium name="US DOE Joint Genome Institute (JGI-PGF)"/>
            <person name="Walter F."/>
            <person name="Albersmeier A."/>
            <person name="Kalinowski J."/>
            <person name="Ruckert C."/>
        </authorList>
    </citation>
    <scope>NUCLEOTIDE SEQUENCE</scope>
    <source>
        <strain evidence="2">CGMCC 1.15760</strain>
    </source>
</reference>
<reference evidence="2" key="2">
    <citation type="submission" date="2020-09" db="EMBL/GenBank/DDBJ databases">
        <authorList>
            <person name="Sun Q."/>
            <person name="Zhou Y."/>
        </authorList>
    </citation>
    <scope>NUCLEOTIDE SEQUENCE</scope>
    <source>
        <strain evidence="2">CGMCC 1.15760</strain>
    </source>
</reference>
<dbReference type="Pfam" id="PF14542">
    <property type="entry name" value="Acetyltransf_CG"/>
    <property type="match status" value="1"/>
</dbReference>
<keyword evidence="3" id="KW-1185">Reference proteome</keyword>
<dbReference type="InterPro" id="IPR031165">
    <property type="entry name" value="GNAT_YJDJ"/>
</dbReference>
<dbReference type="Proteomes" id="UP000616608">
    <property type="component" value="Unassembled WGS sequence"/>
</dbReference>
<accession>A0A917LFM8</accession>
<feature type="domain" description="N-acetyltransferase" evidence="1">
    <location>
        <begin position="3"/>
        <end position="90"/>
    </location>
</feature>
<dbReference type="CDD" id="cd04301">
    <property type="entry name" value="NAT_SF"/>
    <property type="match status" value="1"/>
</dbReference>
<dbReference type="AlphaFoldDB" id="A0A917LFM8"/>
<dbReference type="PANTHER" id="PTHR31435">
    <property type="entry name" value="PROTEIN NATD1"/>
    <property type="match status" value="1"/>
</dbReference>
<dbReference type="RefSeq" id="WP_229704172.1">
    <property type="nucleotide sequence ID" value="NZ_BMJT01000003.1"/>
</dbReference>
<name>A0A917LFM8_9BACI</name>
<gene>
    <name evidence="2" type="ORF">GCM10007425_11420</name>
</gene>
<sequence>MTNIIAGDRIFYIGDEANKLAEITYVPTGEDKIIIDHTFVSDAARGKGYGDLLVQHVADFARAEGKKIIPLCPFAKGRMEKDASYQDVLV</sequence>
<evidence type="ECO:0000313" key="3">
    <source>
        <dbReference type="Proteomes" id="UP000616608"/>
    </source>
</evidence>
<dbReference type="InterPro" id="IPR045057">
    <property type="entry name" value="Gcn5-rel_NAT"/>
</dbReference>
<evidence type="ECO:0000313" key="2">
    <source>
        <dbReference type="EMBL" id="GGG18633.1"/>
    </source>
</evidence>
<dbReference type="PANTHER" id="PTHR31435:SF10">
    <property type="entry name" value="BSR4717 PROTEIN"/>
    <property type="match status" value="1"/>
</dbReference>
<dbReference type="Gene3D" id="3.40.630.30">
    <property type="match status" value="1"/>
</dbReference>
<protein>
    <submittedName>
        <fullName evidence="2">N-acetyltransferase</fullName>
    </submittedName>
</protein>
<proteinExistence type="predicted"/>
<comment type="caution">
    <text evidence="2">The sequence shown here is derived from an EMBL/GenBank/DDBJ whole genome shotgun (WGS) entry which is preliminary data.</text>
</comment>
<dbReference type="EMBL" id="BMJT01000003">
    <property type="protein sequence ID" value="GGG18633.1"/>
    <property type="molecule type" value="Genomic_DNA"/>
</dbReference>
<organism evidence="2 3">
    <name type="scientific">Lysinibacillus alkalisoli</name>
    <dbReference type="NCBI Taxonomy" id="1911548"/>
    <lineage>
        <taxon>Bacteria</taxon>
        <taxon>Bacillati</taxon>
        <taxon>Bacillota</taxon>
        <taxon>Bacilli</taxon>
        <taxon>Bacillales</taxon>
        <taxon>Bacillaceae</taxon>
        <taxon>Lysinibacillus</taxon>
    </lineage>
</organism>
<dbReference type="InterPro" id="IPR016181">
    <property type="entry name" value="Acyl_CoA_acyltransferase"/>
</dbReference>
<evidence type="ECO:0000259" key="1">
    <source>
        <dbReference type="PROSITE" id="PS51729"/>
    </source>
</evidence>